<accession>S6TFI6</accession>
<name>S6TFI6_PSESF</name>
<protein>
    <submittedName>
        <fullName evidence="1">Uncharacterized protein</fullName>
    </submittedName>
</protein>
<reference evidence="1 2" key="1">
    <citation type="journal article" date="2013" name="PLoS Pathog.">
        <title>Genomic analysis of the Kiwifruit pathogen Pseudomonas syringae pv. actinidiae provides insight into the origins of an emergent plant disease.</title>
        <authorList>
            <person name="McCann H.C."/>
            <person name="Rikkerink E.H."/>
            <person name="Bertels F."/>
            <person name="Fiers M."/>
            <person name="Lu A."/>
            <person name="Rees-George J."/>
            <person name="Andersen M.T."/>
            <person name="Gleave A.P."/>
            <person name="Haubold B."/>
            <person name="Wohlers M.W."/>
            <person name="Guttman D.S."/>
            <person name="Wang P.W."/>
            <person name="Straub C."/>
            <person name="Vanneste J.L."/>
            <person name="Rainey P.B."/>
            <person name="Templeton M.D."/>
        </authorList>
    </citation>
    <scope>NUCLEOTIDE SEQUENCE [LARGE SCALE GENOMIC DNA]</scope>
    <source>
        <strain evidence="1 2">ICMP 18807</strain>
    </source>
</reference>
<evidence type="ECO:0000313" key="2">
    <source>
        <dbReference type="Proteomes" id="UP000015729"/>
    </source>
</evidence>
<feature type="non-terminal residue" evidence="1">
    <location>
        <position position="25"/>
    </location>
</feature>
<comment type="caution">
    <text evidence="1">The sequence shown here is derived from an EMBL/GenBank/DDBJ whole genome shotgun (WGS) entry which is preliminary data.</text>
</comment>
<sequence length="25" mass="2702">MAIHSSFDALAYQSGFANHFSSEAL</sequence>
<proteinExistence type="predicted"/>
<dbReference type="AlphaFoldDB" id="S6TFI6"/>
<gene>
    <name evidence="1" type="ORF">A244_27609</name>
</gene>
<organism evidence="1 2">
    <name type="scientific">Pseudomonas syringae pv. actinidiae ICMP 18807</name>
    <dbReference type="NCBI Taxonomy" id="1194404"/>
    <lineage>
        <taxon>Bacteria</taxon>
        <taxon>Pseudomonadati</taxon>
        <taxon>Pseudomonadota</taxon>
        <taxon>Gammaproteobacteria</taxon>
        <taxon>Pseudomonadales</taxon>
        <taxon>Pseudomonadaceae</taxon>
        <taxon>Pseudomonas</taxon>
        <taxon>Pseudomonas syringae</taxon>
    </lineage>
</organism>
<dbReference type="EMBL" id="AOKG01001883">
    <property type="protein sequence ID" value="EPN42464.1"/>
    <property type="molecule type" value="Genomic_DNA"/>
</dbReference>
<dbReference type="Proteomes" id="UP000015729">
    <property type="component" value="Unassembled WGS sequence"/>
</dbReference>
<evidence type="ECO:0000313" key="1">
    <source>
        <dbReference type="EMBL" id="EPN42464.1"/>
    </source>
</evidence>